<sequence>MVGWGLAMCTILRFSFRPRAAKATCGRSQSYAGNRSRDLACTFVSLRFAAGRRRLPRSLCISSATGVSTVSSATGLKRALSGSEI</sequence>
<organism evidence="2">
    <name type="scientific">Ixodes ricinus</name>
    <name type="common">Common tick</name>
    <name type="synonym">Acarus ricinus</name>
    <dbReference type="NCBI Taxonomy" id="34613"/>
    <lineage>
        <taxon>Eukaryota</taxon>
        <taxon>Metazoa</taxon>
        <taxon>Ecdysozoa</taxon>
        <taxon>Arthropoda</taxon>
        <taxon>Chelicerata</taxon>
        <taxon>Arachnida</taxon>
        <taxon>Acari</taxon>
        <taxon>Parasitiformes</taxon>
        <taxon>Ixodida</taxon>
        <taxon>Ixodoidea</taxon>
        <taxon>Ixodidae</taxon>
        <taxon>Ixodinae</taxon>
        <taxon>Ixodes</taxon>
    </lineage>
</organism>
<proteinExistence type="predicted"/>
<dbReference type="EMBL" id="GIFC01003094">
    <property type="protein sequence ID" value="MXU85177.1"/>
    <property type="molecule type" value="Transcribed_RNA"/>
</dbReference>
<feature type="signal peptide" evidence="1">
    <location>
        <begin position="1"/>
        <end position="23"/>
    </location>
</feature>
<name>A0A6B0U7Q3_IXORI</name>
<dbReference type="AlphaFoldDB" id="A0A6B0U7Q3"/>
<accession>A0A6B0U7Q3</accession>
<evidence type="ECO:0000313" key="2">
    <source>
        <dbReference type="EMBL" id="MXU85177.1"/>
    </source>
</evidence>
<protein>
    <submittedName>
        <fullName evidence="2">Putative peritrophic membrane chitin binding protein</fullName>
    </submittedName>
</protein>
<evidence type="ECO:0000256" key="1">
    <source>
        <dbReference type="SAM" id="SignalP"/>
    </source>
</evidence>
<feature type="chain" id="PRO_5025530414" evidence="1">
    <location>
        <begin position="24"/>
        <end position="85"/>
    </location>
</feature>
<reference evidence="2" key="1">
    <citation type="submission" date="2019-12" db="EMBL/GenBank/DDBJ databases">
        <title>An insight into the sialome of adult female Ixodes ricinus ticks feeding for 6 days.</title>
        <authorList>
            <person name="Perner J."/>
            <person name="Ribeiro J.M.C."/>
        </authorList>
    </citation>
    <scope>NUCLEOTIDE SEQUENCE</scope>
    <source>
        <strain evidence="2">Semi-engorged</strain>
        <tissue evidence="2">Salivary glands</tissue>
    </source>
</reference>
<keyword evidence="1" id="KW-0732">Signal</keyword>